<dbReference type="CDD" id="cd00130">
    <property type="entry name" value="PAS"/>
    <property type="match status" value="3"/>
</dbReference>
<dbReference type="InterPro" id="IPR000700">
    <property type="entry name" value="PAS-assoc_C"/>
</dbReference>
<dbReference type="SUPFAM" id="SSF47384">
    <property type="entry name" value="Homodimeric domain of signal transducing histidine kinase"/>
    <property type="match status" value="1"/>
</dbReference>
<dbReference type="Pfam" id="PF13426">
    <property type="entry name" value="PAS_9"/>
    <property type="match status" value="1"/>
</dbReference>
<evidence type="ECO:0000256" key="16">
    <source>
        <dbReference type="PROSITE-ProRule" id="PRU00110"/>
    </source>
</evidence>
<dbReference type="GO" id="GO:0005524">
    <property type="term" value="F:ATP binding"/>
    <property type="evidence" value="ECO:0007669"/>
    <property type="project" value="UniProtKB-KW"/>
</dbReference>
<gene>
    <name evidence="23" type="ORF">FHS48_003780</name>
</gene>
<feature type="modified residue" description="4-aspartylphosphate" evidence="17">
    <location>
        <position position="995"/>
    </location>
</feature>
<evidence type="ECO:0000259" key="18">
    <source>
        <dbReference type="PROSITE" id="PS50109"/>
    </source>
</evidence>
<evidence type="ECO:0000256" key="12">
    <source>
        <dbReference type="ARBA" id="ARBA00023012"/>
    </source>
</evidence>
<dbReference type="FunFam" id="3.30.565.10:FF:000010">
    <property type="entry name" value="Sensor histidine kinase RcsC"/>
    <property type="match status" value="1"/>
</dbReference>
<dbReference type="Pfam" id="PF01627">
    <property type="entry name" value="Hpt"/>
    <property type="match status" value="1"/>
</dbReference>
<dbReference type="PANTHER" id="PTHR45339:SF1">
    <property type="entry name" value="HYBRID SIGNAL TRANSDUCTION HISTIDINE KINASE J"/>
    <property type="match status" value="1"/>
</dbReference>
<dbReference type="SMART" id="SM00387">
    <property type="entry name" value="HATPase_c"/>
    <property type="match status" value="1"/>
</dbReference>
<feature type="domain" description="HPt" evidence="22">
    <location>
        <begin position="1115"/>
        <end position="1208"/>
    </location>
</feature>
<dbReference type="InterPro" id="IPR000014">
    <property type="entry name" value="PAS"/>
</dbReference>
<dbReference type="SMART" id="SM00448">
    <property type="entry name" value="REC"/>
    <property type="match status" value="2"/>
</dbReference>
<dbReference type="GO" id="GO:0000155">
    <property type="term" value="F:phosphorelay sensor kinase activity"/>
    <property type="evidence" value="ECO:0007669"/>
    <property type="project" value="InterPro"/>
</dbReference>
<dbReference type="InterPro" id="IPR004358">
    <property type="entry name" value="Sig_transdc_His_kin-like_C"/>
</dbReference>
<dbReference type="SUPFAM" id="SSF52172">
    <property type="entry name" value="CheY-like"/>
    <property type="match status" value="2"/>
</dbReference>
<feature type="modified residue" description="4-aspartylphosphate" evidence="17">
    <location>
        <position position="852"/>
    </location>
</feature>
<keyword evidence="7" id="KW-0812">Transmembrane</keyword>
<keyword evidence="4" id="KW-1003">Cell membrane</keyword>
<keyword evidence="5 17" id="KW-0597">Phosphoprotein</keyword>
<dbReference type="RefSeq" id="WP_184266126.1">
    <property type="nucleotide sequence ID" value="NZ_JACIIX010000021.1"/>
</dbReference>
<feature type="domain" description="PAS" evidence="20">
    <location>
        <begin position="273"/>
        <end position="315"/>
    </location>
</feature>
<dbReference type="PROSITE" id="PS50894">
    <property type="entry name" value="HPT"/>
    <property type="match status" value="1"/>
</dbReference>
<evidence type="ECO:0000256" key="17">
    <source>
        <dbReference type="PROSITE-ProRule" id="PRU00169"/>
    </source>
</evidence>
<dbReference type="PRINTS" id="PR00344">
    <property type="entry name" value="BCTRLSENSOR"/>
</dbReference>
<dbReference type="InterPro" id="IPR013655">
    <property type="entry name" value="PAS_fold_3"/>
</dbReference>
<feature type="domain" description="PAC" evidence="21">
    <location>
        <begin position="218"/>
        <end position="272"/>
    </location>
</feature>
<dbReference type="CDD" id="cd16922">
    <property type="entry name" value="HATPase_EvgS-ArcB-TorS-like"/>
    <property type="match status" value="1"/>
</dbReference>
<dbReference type="InterPro" id="IPR011006">
    <property type="entry name" value="CheY-like_superfamily"/>
</dbReference>
<name>A0A7W9ZJI2_NOVIT</name>
<evidence type="ECO:0000256" key="14">
    <source>
        <dbReference type="ARBA" id="ARBA00064003"/>
    </source>
</evidence>
<keyword evidence="13" id="KW-0472">Membrane</keyword>
<dbReference type="PANTHER" id="PTHR45339">
    <property type="entry name" value="HYBRID SIGNAL TRANSDUCTION HISTIDINE KINASE J"/>
    <property type="match status" value="1"/>
</dbReference>
<evidence type="ECO:0000259" key="20">
    <source>
        <dbReference type="PROSITE" id="PS50112"/>
    </source>
</evidence>
<evidence type="ECO:0000256" key="9">
    <source>
        <dbReference type="ARBA" id="ARBA00022777"/>
    </source>
</evidence>
<feature type="domain" description="Histidine kinase" evidence="18">
    <location>
        <begin position="551"/>
        <end position="775"/>
    </location>
</feature>
<evidence type="ECO:0000256" key="13">
    <source>
        <dbReference type="ARBA" id="ARBA00023136"/>
    </source>
</evidence>
<evidence type="ECO:0000256" key="3">
    <source>
        <dbReference type="ARBA" id="ARBA00012438"/>
    </source>
</evidence>
<dbReference type="InterPro" id="IPR013767">
    <property type="entry name" value="PAS_fold"/>
</dbReference>
<keyword evidence="10" id="KW-0067">ATP-binding</keyword>
<dbReference type="SUPFAM" id="SSF55874">
    <property type="entry name" value="ATPase domain of HSP90 chaperone/DNA topoisomerase II/histidine kinase"/>
    <property type="match status" value="1"/>
</dbReference>
<feature type="domain" description="Response regulatory" evidence="19">
    <location>
        <begin position="797"/>
        <end position="917"/>
    </location>
</feature>
<dbReference type="Pfam" id="PF02518">
    <property type="entry name" value="HATPase_c"/>
    <property type="match status" value="1"/>
</dbReference>
<dbReference type="Gene3D" id="3.40.50.2300">
    <property type="match status" value="2"/>
</dbReference>
<dbReference type="SMART" id="SM00388">
    <property type="entry name" value="HisKA"/>
    <property type="match status" value="1"/>
</dbReference>
<dbReference type="Gene3D" id="3.30.450.20">
    <property type="entry name" value="PAS domain"/>
    <property type="match status" value="3"/>
</dbReference>
<dbReference type="InterPro" id="IPR036097">
    <property type="entry name" value="HisK_dim/P_sf"/>
</dbReference>
<keyword evidence="9" id="KW-0418">Kinase</keyword>
<dbReference type="CDD" id="cd17546">
    <property type="entry name" value="REC_hyHK_CKI1_RcsC-like"/>
    <property type="match status" value="1"/>
</dbReference>
<dbReference type="Pfam" id="PF00512">
    <property type="entry name" value="HisKA"/>
    <property type="match status" value="1"/>
</dbReference>
<dbReference type="PROSITE" id="PS50113">
    <property type="entry name" value="PAC"/>
    <property type="match status" value="3"/>
</dbReference>
<dbReference type="NCBIfam" id="TIGR00229">
    <property type="entry name" value="sensory_box"/>
    <property type="match status" value="3"/>
</dbReference>
<reference evidence="23 24" key="1">
    <citation type="submission" date="2020-08" db="EMBL/GenBank/DDBJ databases">
        <title>Genomic Encyclopedia of Type Strains, Phase IV (KMG-IV): sequencing the most valuable type-strain genomes for metagenomic binning, comparative biology and taxonomic classification.</title>
        <authorList>
            <person name="Goeker M."/>
        </authorList>
    </citation>
    <scope>NUCLEOTIDE SEQUENCE [LARGE SCALE GENOMIC DNA]</scope>
    <source>
        <strain evidence="23 24">DSM 11590</strain>
    </source>
</reference>
<keyword evidence="11" id="KW-1133">Transmembrane helix</keyword>
<dbReference type="InterPro" id="IPR003661">
    <property type="entry name" value="HisK_dim/P_dom"/>
</dbReference>
<comment type="subcellular location">
    <subcellularLocation>
        <location evidence="2">Cell membrane</location>
        <topology evidence="2">Multi-pass membrane protein</topology>
    </subcellularLocation>
</comment>
<dbReference type="InterPro" id="IPR003594">
    <property type="entry name" value="HATPase_dom"/>
</dbReference>
<feature type="domain" description="PAC" evidence="21">
    <location>
        <begin position="352"/>
        <end position="403"/>
    </location>
</feature>
<evidence type="ECO:0000259" key="22">
    <source>
        <dbReference type="PROSITE" id="PS50894"/>
    </source>
</evidence>
<evidence type="ECO:0000256" key="7">
    <source>
        <dbReference type="ARBA" id="ARBA00022692"/>
    </source>
</evidence>
<dbReference type="EMBL" id="JACIIX010000021">
    <property type="protein sequence ID" value="MBB6212330.1"/>
    <property type="molecule type" value="Genomic_DNA"/>
</dbReference>
<feature type="domain" description="Response regulatory" evidence="19">
    <location>
        <begin position="945"/>
        <end position="1062"/>
    </location>
</feature>
<dbReference type="CDD" id="cd00082">
    <property type="entry name" value="HisKA"/>
    <property type="match status" value="1"/>
</dbReference>
<dbReference type="FunFam" id="1.10.287.130:FF:000002">
    <property type="entry name" value="Two-component osmosensing histidine kinase"/>
    <property type="match status" value="1"/>
</dbReference>
<dbReference type="Pfam" id="PF08447">
    <property type="entry name" value="PAS_3"/>
    <property type="match status" value="1"/>
</dbReference>
<comment type="caution">
    <text evidence="23">The sequence shown here is derived from an EMBL/GenBank/DDBJ whole genome shotgun (WGS) entry which is preliminary data.</text>
</comment>
<evidence type="ECO:0000256" key="11">
    <source>
        <dbReference type="ARBA" id="ARBA00022989"/>
    </source>
</evidence>
<evidence type="ECO:0000259" key="19">
    <source>
        <dbReference type="PROSITE" id="PS50110"/>
    </source>
</evidence>
<comment type="subunit">
    <text evidence="14">At low DSF concentrations, interacts with RpfF.</text>
</comment>
<dbReference type="PROSITE" id="PS50109">
    <property type="entry name" value="HIS_KIN"/>
    <property type="match status" value="1"/>
</dbReference>
<dbReference type="InterPro" id="IPR035965">
    <property type="entry name" value="PAS-like_dom_sf"/>
</dbReference>
<keyword evidence="24" id="KW-1185">Reference proteome</keyword>
<dbReference type="Gene3D" id="1.10.287.130">
    <property type="match status" value="1"/>
</dbReference>
<keyword evidence="12" id="KW-0902">Two-component regulatory system</keyword>
<comment type="catalytic activity">
    <reaction evidence="1">
        <text>ATP + protein L-histidine = ADP + protein N-phospho-L-histidine.</text>
        <dbReference type="EC" id="2.7.13.3"/>
    </reaction>
</comment>
<dbReference type="GO" id="GO:0006355">
    <property type="term" value="P:regulation of DNA-templated transcription"/>
    <property type="evidence" value="ECO:0007669"/>
    <property type="project" value="InterPro"/>
</dbReference>
<evidence type="ECO:0000256" key="6">
    <source>
        <dbReference type="ARBA" id="ARBA00022679"/>
    </source>
</evidence>
<dbReference type="InterPro" id="IPR036641">
    <property type="entry name" value="HPT_dom_sf"/>
</dbReference>
<accession>A0A7W9ZJI2</accession>
<dbReference type="PROSITE" id="PS50112">
    <property type="entry name" value="PAS"/>
    <property type="match status" value="3"/>
</dbReference>
<proteinExistence type="predicted"/>
<protein>
    <recommendedName>
        <fullName evidence="15">Sensory/regulatory protein RpfC</fullName>
        <ecNumber evidence="3">2.7.13.3</ecNumber>
    </recommendedName>
</protein>
<dbReference type="Gene3D" id="1.20.120.160">
    <property type="entry name" value="HPT domain"/>
    <property type="match status" value="1"/>
</dbReference>
<dbReference type="Proteomes" id="UP000544872">
    <property type="component" value="Unassembled WGS sequence"/>
</dbReference>
<dbReference type="InterPro" id="IPR036890">
    <property type="entry name" value="HATPase_C_sf"/>
</dbReference>
<organism evidence="23 24">
    <name type="scientific">Novispirillum itersonii</name>
    <name type="common">Aquaspirillum itersonii</name>
    <dbReference type="NCBI Taxonomy" id="189"/>
    <lineage>
        <taxon>Bacteria</taxon>
        <taxon>Pseudomonadati</taxon>
        <taxon>Pseudomonadota</taxon>
        <taxon>Alphaproteobacteria</taxon>
        <taxon>Rhodospirillales</taxon>
        <taxon>Novispirillaceae</taxon>
        <taxon>Novispirillum</taxon>
    </lineage>
</organism>
<dbReference type="InterPro" id="IPR005467">
    <property type="entry name" value="His_kinase_dom"/>
</dbReference>
<evidence type="ECO:0000256" key="2">
    <source>
        <dbReference type="ARBA" id="ARBA00004651"/>
    </source>
</evidence>
<evidence type="ECO:0000256" key="15">
    <source>
        <dbReference type="ARBA" id="ARBA00068150"/>
    </source>
</evidence>
<feature type="domain" description="PAC" evidence="21">
    <location>
        <begin position="480"/>
        <end position="533"/>
    </location>
</feature>
<dbReference type="SMART" id="SM00086">
    <property type="entry name" value="PAC"/>
    <property type="match status" value="3"/>
</dbReference>
<feature type="modified residue" description="Phosphohistidine" evidence="16">
    <location>
        <position position="1154"/>
    </location>
</feature>
<dbReference type="SUPFAM" id="SSF55785">
    <property type="entry name" value="PYP-like sensor domain (PAS domain)"/>
    <property type="match status" value="3"/>
</dbReference>
<dbReference type="InterPro" id="IPR008207">
    <property type="entry name" value="Sig_transdc_His_kin_Hpt_dom"/>
</dbReference>
<keyword evidence="8" id="KW-0547">Nucleotide-binding</keyword>
<feature type="domain" description="PAS" evidence="20">
    <location>
        <begin position="141"/>
        <end position="205"/>
    </location>
</feature>
<evidence type="ECO:0000256" key="4">
    <source>
        <dbReference type="ARBA" id="ARBA00022475"/>
    </source>
</evidence>
<evidence type="ECO:0000259" key="21">
    <source>
        <dbReference type="PROSITE" id="PS50113"/>
    </source>
</evidence>
<evidence type="ECO:0000256" key="5">
    <source>
        <dbReference type="ARBA" id="ARBA00022553"/>
    </source>
</evidence>
<dbReference type="EC" id="2.7.13.3" evidence="3"/>
<keyword evidence="6" id="KW-0808">Transferase</keyword>
<dbReference type="Gene3D" id="3.30.565.10">
    <property type="entry name" value="Histidine kinase-like ATPase, C-terminal domain"/>
    <property type="match status" value="1"/>
</dbReference>
<feature type="domain" description="PAS" evidence="20">
    <location>
        <begin position="404"/>
        <end position="476"/>
    </location>
</feature>
<dbReference type="Pfam" id="PF00072">
    <property type="entry name" value="Response_reg"/>
    <property type="match status" value="2"/>
</dbReference>
<dbReference type="CDD" id="cd00156">
    <property type="entry name" value="REC"/>
    <property type="match status" value="1"/>
</dbReference>
<evidence type="ECO:0000256" key="10">
    <source>
        <dbReference type="ARBA" id="ARBA00022840"/>
    </source>
</evidence>
<dbReference type="PROSITE" id="PS50110">
    <property type="entry name" value="RESPONSE_REGULATORY"/>
    <property type="match status" value="2"/>
</dbReference>
<evidence type="ECO:0000313" key="24">
    <source>
        <dbReference type="Proteomes" id="UP000544872"/>
    </source>
</evidence>
<dbReference type="InterPro" id="IPR001789">
    <property type="entry name" value="Sig_transdc_resp-reg_receiver"/>
</dbReference>
<dbReference type="GO" id="GO:0005886">
    <property type="term" value="C:plasma membrane"/>
    <property type="evidence" value="ECO:0007669"/>
    <property type="project" value="UniProtKB-SubCell"/>
</dbReference>
<dbReference type="SMART" id="SM00091">
    <property type="entry name" value="PAS"/>
    <property type="match status" value="3"/>
</dbReference>
<evidence type="ECO:0000256" key="1">
    <source>
        <dbReference type="ARBA" id="ARBA00000085"/>
    </source>
</evidence>
<dbReference type="SUPFAM" id="SSF47226">
    <property type="entry name" value="Histidine-containing phosphotransfer domain, HPT domain"/>
    <property type="match status" value="1"/>
</dbReference>
<evidence type="ECO:0000256" key="8">
    <source>
        <dbReference type="ARBA" id="ARBA00022741"/>
    </source>
</evidence>
<dbReference type="Pfam" id="PF00989">
    <property type="entry name" value="PAS"/>
    <property type="match status" value="1"/>
</dbReference>
<dbReference type="InterPro" id="IPR001610">
    <property type="entry name" value="PAC"/>
</dbReference>
<sequence>MHRLLLSQIKRTFGLKTKEDLEAALSGLEAQADRLDPAGQALLLGLRPLLDRVSQAYGQSDRDLDLRSRSLELSSQDLVQVNQRLRNDAAAQRHALKALQVTVAALVDDGMEKPAEDAGGDDDDSQSVTVLARRVAQLVDQRRAVQEALEQQKFALDQHAIVSITDAKGKIIYANDRFCEISGYTREELLGQSHSLVNSGVHPKEFFADLWATIRSARVWNGQVCNRAKDGTLYWVEATIVPLNIVDGVPTQYIAIRTDISHQKRMEEQLRQNRRFLQGITNSMGEGVYCLNEDGYCTFLNPEAERLLGWSLRDLRQIRMHDAVHSQRWDGTPMPITECPSSLAVLKGETYRSEDEWFIRRDGTRFPVSLVAVPLREDGEIIGAVGVFQDITERKRILEAMEQSEQRLTIALEASNTGLWDWNPQTDAAYLSDRWKAMLGYQPKDLDNSGATWGALMHPDDLPEVLEQLNRHFDGETEVFEQEFRMRHRDGHWVWILSSGKVIDRDDRGLPLRVTGIHKDVSESKRILSELTAAKEDADKANRAKSDFLANMSHEIRTPMNAVIGLSHLLARTDLDPRQRDYLDKIQGASRTLLGVINDILDFSKIEAGKLSLEQVPFDLNQLIHDVTVVLQPRLREKDLELVIDLAETVPPRLMGDPLRLSQVLLNLLGNAVKFTQQGEILLRFAASGADPAEEGLVPLVISVADTGIGMTEDQLKGLFRPFTQADTSTTRRFGGTGLGLAISRQLVDLMGGTIGAASVPGMGSTFTVTLSLKAEQAVTRVAKALPSLRLPLGSRRALVVDDSLAVRSILKDLLERSNIPTRTAASGALALKELRESCGNGSALFDLAVIDWRMPDMSGTELLRTMRSVGYTMPVIMTTAYGVEGLLADLQELPVSAVLEKPITPSGMFDAVMEALEGSADTAPAAPAPLAGDEAGPEPLRGFRLLLAEDNTINQMVATELLQAMGASVTVCDNGLEAVERLRQDADFDVVLMDVQMPVMDGYTAARAIRGLPGRAALPVIAMTAHAMASDRDRCLEAGMNDHISKPIDPAALRDTVLRWRPQDGSVQTQPGVAVTRVFPSGANRKATPPEVILQTAVLPGLSLDVALRNLNGNAALLHRLLLDFAVGHGCEALTWRQLVEREDWAAMNGLAHTLRGTAATLGAQRIAAIAGDLEIAVGRGAASQRGEIIVLTDLLTEALSEVVQGIATLPSPEAVRPDESHLAPSPAEGAVLPETLGQTLETLETVLSDADPAAEDLAAELLASLQGTPLAAQARILARQAASFDFEDALETLRALRQVAETGAEGSTR</sequence>
<evidence type="ECO:0000313" key="23">
    <source>
        <dbReference type="EMBL" id="MBB6212330.1"/>
    </source>
</evidence>